<comment type="caution">
    <text evidence="6">The sequence shown here is derived from an EMBL/GenBank/DDBJ whole genome shotgun (WGS) entry which is preliminary data.</text>
</comment>
<dbReference type="GO" id="GO:0042626">
    <property type="term" value="F:ATPase-coupled transmembrane transporter activity"/>
    <property type="evidence" value="ECO:0007669"/>
    <property type="project" value="TreeGrafter"/>
</dbReference>
<dbReference type="Pfam" id="PF00005">
    <property type="entry name" value="ABC_tran"/>
    <property type="match status" value="1"/>
</dbReference>
<dbReference type="PANTHER" id="PTHR43553">
    <property type="entry name" value="HEAVY METAL TRANSPORTER"/>
    <property type="match status" value="1"/>
</dbReference>
<dbReference type="InterPro" id="IPR050095">
    <property type="entry name" value="ECF_ABC_transporter_ATP-bd"/>
</dbReference>
<keyword evidence="4" id="KW-0067">ATP-binding</keyword>
<dbReference type="CDD" id="cd03225">
    <property type="entry name" value="ABC_cobalt_CbiO_domain1"/>
    <property type="match status" value="1"/>
</dbReference>
<dbReference type="GO" id="GO:0043190">
    <property type="term" value="C:ATP-binding cassette (ABC) transporter complex"/>
    <property type="evidence" value="ECO:0007669"/>
    <property type="project" value="TreeGrafter"/>
</dbReference>
<protein>
    <recommendedName>
        <fullName evidence="5">ABC transporter domain-containing protein</fullName>
    </recommendedName>
</protein>
<dbReference type="PROSITE" id="PS50893">
    <property type="entry name" value="ABC_TRANSPORTER_2"/>
    <property type="match status" value="1"/>
</dbReference>
<dbReference type="InterPro" id="IPR015856">
    <property type="entry name" value="ABC_transpr_CbiO/EcfA_su"/>
</dbReference>
<organism evidence="6 7">
    <name type="scientific">Thioclava indica</name>
    <dbReference type="NCBI Taxonomy" id="1353528"/>
    <lineage>
        <taxon>Bacteria</taxon>
        <taxon>Pseudomonadati</taxon>
        <taxon>Pseudomonadota</taxon>
        <taxon>Alphaproteobacteria</taxon>
        <taxon>Rhodobacterales</taxon>
        <taxon>Paracoccaceae</taxon>
        <taxon>Thioclava</taxon>
    </lineage>
</organism>
<evidence type="ECO:0000259" key="5">
    <source>
        <dbReference type="PROSITE" id="PS50893"/>
    </source>
</evidence>
<evidence type="ECO:0000313" key="7">
    <source>
        <dbReference type="Proteomes" id="UP000027471"/>
    </source>
</evidence>
<feature type="domain" description="ABC transporter" evidence="5">
    <location>
        <begin position="9"/>
        <end position="235"/>
    </location>
</feature>
<dbReference type="AlphaFoldDB" id="A0A074JDB1"/>
<dbReference type="PANTHER" id="PTHR43553:SF24">
    <property type="entry name" value="ENERGY-COUPLING FACTOR TRANSPORTER ATP-BINDING PROTEIN ECFA1"/>
    <property type="match status" value="1"/>
</dbReference>
<keyword evidence="3" id="KW-0547">Nucleotide-binding</keyword>
<evidence type="ECO:0000256" key="4">
    <source>
        <dbReference type="ARBA" id="ARBA00022840"/>
    </source>
</evidence>
<dbReference type="SUPFAM" id="SSF52540">
    <property type="entry name" value="P-loop containing nucleoside triphosphate hydrolases"/>
    <property type="match status" value="1"/>
</dbReference>
<reference evidence="6 7" key="1">
    <citation type="journal article" date="2015" name="Antonie Van Leeuwenhoek">
        <title>Thioclava indica sp. nov., isolated from surface seawater of the Indian Ocean.</title>
        <authorList>
            <person name="Liu Y."/>
            <person name="Lai Q."/>
            <person name="Du J."/>
            <person name="Xu H."/>
            <person name="Jiang L."/>
            <person name="Shao Z."/>
        </authorList>
    </citation>
    <scope>NUCLEOTIDE SEQUENCE [LARGE SCALE GENOMIC DNA]</scope>
    <source>
        <strain evidence="6 7">DT23-4</strain>
    </source>
</reference>
<dbReference type="InterPro" id="IPR027417">
    <property type="entry name" value="P-loop_NTPase"/>
</dbReference>
<evidence type="ECO:0000256" key="3">
    <source>
        <dbReference type="ARBA" id="ARBA00022741"/>
    </source>
</evidence>
<gene>
    <name evidence="6" type="ORF">DT23_06580</name>
</gene>
<evidence type="ECO:0000313" key="6">
    <source>
        <dbReference type="EMBL" id="KEO53830.1"/>
    </source>
</evidence>
<evidence type="ECO:0000256" key="2">
    <source>
        <dbReference type="ARBA" id="ARBA00022448"/>
    </source>
</evidence>
<dbReference type="InterPro" id="IPR003593">
    <property type="entry name" value="AAA+_ATPase"/>
</dbReference>
<dbReference type="SMART" id="SM00382">
    <property type="entry name" value="AAA"/>
    <property type="match status" value="1"/>
</dbReference>
<proteinExistence type="inferred from homology"/>
<dbReference type="OrthoDB" id="9782163at2"/>
<comment type="similarity">
    <text evidence="1">Belongs to the ABC transporter superfamily.</text>
</comment>
<dbReference type="STRING" id="1353528.DT23_06580"/>
<keyword evidence="2" id="KW-0813">Transport</keyword>
<evidence type="ECO:0000256" key="1">
    <source>
        <dbReference type="ARBA" id="ARBA00005417"/>
    </source>
</evidence>
<dbReference type="InterPro" id="IPR003439">
    <property type="entry name" value="ABC_transporter-like_ATP-bd"/>
</dbReference>
<dbReference type="GO" id="GO:0005524">
    <property type="term" value="F:ATP binding"/>
    <property type="evidence" value="ECO:0007669"/>
    <property type="project" value="UniProtKB-KW"/>
</dbReference>
<dbReference type="GO" id="GO:0016887">
    <property type="term" value="F:ATP hydrolysis activity"/>
    <property type="evidence" value="ECO:0007669"/>
    <property type="project" value="InterPro"/>
</dbReference>
<dbReference type="eggNOG" id="COG1122">
    <property type="taxonomic scope" value="Bacteria"/>
</dbReference>
<dbReference type="EMBL" id="AUNB01000062">
    <property type="protein sequence ID" value="KEO53830.1"/>
    <property type="molecule type" value="Genomic_DNA"/>
</dbReference>
<keyword evidence="7" id="KW-1185">Reference proteome</keyword>
<dbReference type="Gene3D" id="3.40.50.300">
    <property type="entry name" value="P-loop containing nucleotide triphosphate hydrolases"/>
    <property type="match status" value="1"/>
</dbReference>
<name>A0A074JDB1_9RHOB</name>
<accession>A0A074JDB1</accession>
<dbReference type="Proteomes" id="UP000027471">
    <property type="component" value="Unassembled WGS sequence"/>
</dbReference>
<sequence length="244" mass="26416">MQEAFSAQLTLVDTSVEIDARCVLGPLSLDLSFRRLGVVGRNGSGKSTLARLLAGLIAPAGGTCRLNGVDVYTDRRAALREVGILFQNPDHQIIFPTVLEEVAFGLTQLGRKKAQAERDALAILARFGKSDWAQSPVSSLSHGQKHLVCLMSIVAMAPKVLVLDEPFAGLDFPTKTQLSRYLRLFDGAVIHISHDPSDLQDCESVLWLEKGQIARSGDTKSVLAQYLEAMETLGAGDDISDLSR</sequence>